<protein>
    <submittedName>
        <fullName evidence="1">Uncharacterized protein</fullName>
    </submittedName>
</protein>
<evidence type="ECO:0000313" key="2">
    <source>
        <dbReference type="Proteomes" id="UP000637061"/>
    </source>
</evidence>
<gene>
    <name evidence="1" type="ORF">JEU22_04600</name>
</gene>
<dbReference type="Proteomes" id="UP000637061">
    <property type="component" value="Unassembled WGS sequence"/>
</dbReference>
<reference evidence="1" key="1">
    <citation type="submission" date="2020-12" db="EMBL/GenBank/DDBJ databases">
        <title>Enhanced detection system for hospital associated transmission using whole genome sequencing surveillance.</title>
        <authorList>
            <person name="Harrison L.H."/>
            <person name="Van Tyne D."/>
            <person name="Marsh J.W."/>
            <person name="Griffith M.P."/>
            <person name="Snyder D.J."/>
            <person name="Cooper V.S."/>
            <person name="Mustapha M."/>
        </authorList>
    </citation>
    <scope>NUCLEOTIDE SEQUENCE</scope>
    <source>
        <strain evidence="1">PSB00042</strain>
    </source>
</reference>
<sequence>MSIFDYDEFRDWEGFSDFNMATMKLRGAAGDPERLQLMFDGIPSGLKDQARMYLLEFSISSLSKKLLDFATAQGALDLPDVTTSLELAIRIRDALFTNSRARESGHVELLAQLAPRHGEAFAADTMNAALDRDLAERKVGDRNGSSGMQRAVVFEENLLLAKRFLDGQAFTSTAVGNIAFRNFSVQSEHHAPRGDFSKVLDLIIEYPADDLKAVMAVVKANPRVAPALANHIDAGLREDTQTLLRTQGYETLFHALSARPLTAISQFISMRDKDMANFASGPMSHIWVMGNWIDESNVKELDDHLLFNQINLFNKRLTENAYFQAAFQRSESLHKPDSVGIPFILIAEKMKALQMVPNLSIGKYSSRNPVESLADSLLKLSESKRLNEVSATAISIIETEVGRGLRRAYEECYNNDVLGKRMQSPISKEDPSSGVDHDFQQSFMAVRLCAELHQDSQSTAAGQKKYTPYAYNIGDIKGSVRAPKALTVLVKSYDDQTILNALKDYKAGIMPLIKLGVLNTRHMDKVPLKDRGAFLESEMGV</sequence>
<name>A0A8I1EB16_PSEPU</name>
<dbReference type="AlphaFoldDB" id="A0A8I1EB16"/>
<organism evidence="1 2">
    <name type="scientific">Pseudomonas putida</name>
    <name type="common">Arthrobacter siderocapsulatus</name>
    <dbReference type="NCBI Taxonomy" id="303"/>
    <lineage>
        <taxon>Bacteria</taxon>
        <taxon>Pseudomonadati</taxon>
        <taxon>Pseudomonadota</taxon>
        <taxon>Gammaproteobacteria</taxon>
        <taxon>Pseudomonadales</taxon>
        <taxon>Pseudomonadaceae</taxon>
        <taxon>Pseudomonas</taxon>
    </lineage>
</organism>
<accession>A0A8I1EB16</accession>
<dbReference type="RefSeq" id="WP_198746798.1">
    <property type="nucleotide sequence ID" value="NZ_JAEHTE010000002.1"/>
</dbReference>
<comment type="caution">
    <text evidence="1">The sequence shown here is derived from an EMBL/GenBank/DDBJ whole genome shotgun (WGS) entry which is preliminary data.</text>
</comment>
<evidence type="ECO:0000313" key="1">
    <source>
        <dbReference type="EMBL" id="MBI6883184.1"/>
    </source>
</evidence>
<proteinExistence type="predicted"/>
<dbReference type="EMBL" id="JAEHTE010000002">
    <property type="protein sequence ID" value="MBI6883184.1"/>
    <property type="molecule type" value="Genomic_DNA"/>
</dbReference>